<name>A0A017HNV4_9RHOB</name>
<dbReference type="STRING" id="442562.Rumeso_02635"/>
<evidence type="ECO:0000313" key="2">
    <source>
        <dbReference type="Proteomes" id="UP000019666"/>
    </source>
</evidence>
<accession>A0A017HNV4</accession>
<protein>
    <submittedName>
        <fullName evidence="1">Uncharacterized protein</fullName>
    </submittedName>
</protein>
<dbReference type="HOGENOM" id="CLU_2481382_0_0_5"/>
<dbReference type="AlphaFoldDB" id="A0A017HNV4"/>
<dbReference type="EMBL" id="AOSK01000065">
    <property type="protein sequence ID" value="EYD75853.1"/>
    <property type="molecule type" value="Genomic_DNA"/>
</dbReference>
<keyword evidence="2" id="KW-1185">Reference proteome</keyword>
<dbReference type="Proteomes" id="UP000019666">
    <property type="component" value="Unassembled WGS sequence"/>
</dbReference>
<gene>
    <name evidence="1" type="ORF">Rumeso_02635</name>
</gene>
<dbReference type="RefSeq" id="WP_211262748.1">
    <property type="nucleotide sequence ID" value="NZ_KK088522.1"/>
</dbReference>
<evidence type="ECO:0000313" key="1">
    <source>
        <dbReference type="EMBL" id="EYD75853.1"/>
    </source>
</evidence>
<sequence length="87" mass="9942">MSDTADTRCAAKMFPAQDAWRERNPLKVWAHKALESGRRRGLIQPQPCSVCGEAKAEAHHDDYSRPLDVTWLCRRHHKQLHARRGGA</sequence>
<organism evidence="1 2">
    <name type="scientific">Rubellimicrobium mesophilum DSM 19309</name>
    <dbReference type="NCBI Taxonomy" id="442562"/>
    <lineage>
        <taxon>Bacteria</taxon>
        <taxon>Pseudomonadati</taxon>
        <taxon>Pseudomonadota</taxon>
        <taxon>Alphaproteobacteria</taxon>
        <taxon>Rhodobacterales</taxon>
        <taxon>Roseobacteraceae</taxon>
        <taxon>Rubellimicrobium</taxon>
    </lineage>
</organism>
<proteinExistence type="predicted"/>
<comment type="caution">
    <text evidence="1">The sequence shown here is derived from an EMBL/GenBank/DDBJ whole genome shotgun (WGS) entry which is preliminary data.</text>
</comment>
<reference evidence="1 2" key="1">
    <citation type="submission" date="2013-02" db="EMBL/GenBank/DDBJ databases">
        <authorList>
            <person name="Fiebig A."/>
            <person name="Goeker M."/>
            <person name="Klenk H.-P.P."/>
        </authorList>
    </citation>
    <scope>NUCLEOTIDE SEQUENCE [LARGE SCALE GENOMIC DNA]</scope>
    <source>
        <strain evidence="1 2">DSM 19309</strain>
    </source>
</reference>